<dbReference type="GO" id="GO:0007169">
    <property type="term" value="P:cell surface receptor protein tyrosine kinase signaling pathway"/>
    <property type="evidence" value="ECO:0007669"/>
    <property type="project" value="TreeGrafter"/>
</dbReference>
<dbReference type="GO" id="GO:0030424">
    <property type="term" value="C:axon"/>
    <property type="evidence" value="ECO:0007669"/>
    <property type="project" value="TreeGrafter"/>
</dbReference>
<dbReference type="Gene3D" id="1.10.510.10">
    <property type="entry name" value="Transferase(Phosphotransferase) domain 1"/>
    <property type="match status" value="1"/>
</dbReference>
<dbReference type="GO" id="GO:0004714">
    <property type="term" value="F:transmembrane receptor protein tyrosine kinase activity"/>
    <property type="evidence" value="ECO:0007669"/>
    <property type="project" value="TreeGrafter"/>
</dbReference>
<organism evidence="2 3">
    <name type="scientific">Dreissena polymorpha</name>
    <name type="common">Zebra mussel</name>
    <name type="synonym">Mytilus polymorpha</name>
    <dbReference type="NCBI Taxonomy" id="45954"/>
    <lineage>
        <taxon>Eukaryota</taxon>
        <taxon>Metazoa</taxon>
        <taxon>Spiralia</taxon>
        <taxon>Lophotrochozoa</taxon>
        <taxon>Mollusca</taxon>
        <taxon>Bivalvia</taxon>
        <taxon>Autobranchia</taxon>
        <taxon>Heteroconchia</taxon>
        <taxon>Euheterodonta</taxon>
        <taxon>Imparidentia</taxon>
        <taxon>Neoheterodontei</taxon>
        <taxon>Myida</taxon>
        <taxon>Dreissenoidea</taxon>
        <taxon>Dreissenidae</taxon>
        <taxon>Dreissena</taxon>
    </lineage>
</organism>
<protein>
    <recommendedName>
        <fullName evidence="1">Serine-threonine/tyrosine-protein kinase catalytic domain-containing protein</fullName>
    </recommendedName>
</protein>
<dbReference type="GO" id="GO:0043121">
    <property type="term" value="F:neurotrophin binding"/>
    <property type="evidence" value="ECO:0007669"/>
    <property type="project" value="TreeGrafter"/>
</dbReference>
<sequence length="296" mass="33858">MPSGILLSSPRNDQVQDFIVKNASVFDNAWVSRIAENDIARYRKTWQIIIKWGWKNIVNGVLWFLSHNYNDYGFYTLVVSKQYGSTTSQIKFNFDCHTVSILCHDNHHMLVNKPLTDLFLEVHGCVHFESIPMKKDQCHYQSMFGFDGILYKNGHLEHRSSLIPILHGLDLASRPREEAIHCKKEMKISSSYYDLPLRNIEASCAVILDEDSNFLYVPLNHGPNASLFTKTPSETEILTVTALLKIASDIAEGMTYLATKHLHRDLATRNCLVGKKLLVKIGYFGSSRDAYSTEYY</sequence>
<dbReference type="GO" id="GO:0043235">
    <property type="term" value="C:receptor complex"/>
    <property type="evidence" value="ECO:0007669"/>
    <property type="project" value="TreeGrafter"/>
</dbReference>
<evidence type="ECO:0000259" key="1">
    <source>
        <dbReference type="Pfam" id="PF07714"/>
    </source>
</evidence>
<reference evidence="2" key="2">
    <citation type="submission" date="2020-11" db="EMBL/GenBank/DDBJ databases">
        <authorList>
            <person name="McCartney M.A."/>
            <person name="Auch B."/>
            <person name="Kono T."/>
            <person name="Mallez S."/>
            <person name="Becker A."/>
            <person name="Gohl D.M."/>
            <person name="Silverstein K.A.T."/>
            <person name="Koren S."/>
            <person name="Bechman K.B."/>
            <person name="Herman A."/>
            <person name="Abrahante J.E."/>
            <person name="Garbe J."/>
        </authorList>
    </citation>
    <scope>NUCLEOTIDE SEQUENCE</scope>
    <source>
        <strain evidence="2">Duluth1</strain>
        <tissue evidence="2">Whole animal</tissue>
    </source>
</reference>
<dbReference type="Pfam" id="PF07714">
    <property type="entry name" value="PK_Tyr_Ser-Thr"/>
    <property type="match status" value="1"/>
</dbReference>
<dbReference type="GO" id="GO:0051897">
    <property type="term" value="P:positive regulation of phosphatidylinositol 3-kinase/protein kinase B signal transduction"/>
    <property type="evidence" value="ECO:0007669"/>
    <property type="project" value="TreeGrafter"/>
</dbReference>
<dbReference type="EMBL" id="JAIWYP010000004">
    <property type="protein sequence ID" value="KAH3836617.1"/>
    <property type="molecule type" value="Genomic_DNA"/>
</dbReference>
<dbReference type="GO" id="GO:1990090">
    <property type="term" value="P:cellular response to nerve growth factor stimulus"/>
    <property type="evidence" value="ECO:0007669"/>
    <property type="project" value="TreeGrafter"/>
</dbReference>
<feature type="domain" description="Serine-threonine/tyrosine-protein kinase catalytic" evidence="1">
    <location>
        <begin position="198"/>
        <end position="296"/>
    </location>
</feature>
<gene>
    <name evidence="2" type="ORF">DPMN_109988</name>
</gene>
<dbReference type="PANTHER" id="PTHR24416">
    <property type="entry name" value="TYROSINE-PROTEIN KINASE RECEPTOR"/>
    <property type="match status" value="1"/>
</dbReference>
<dbReference type="InterPro" id="IPR001245">
    <property type="entry name" value="Ser-Thr/Tyr_kinase_cat_dom"/>
</dbReference>
<reference evidence="2" key="1">
    <citation type="journal article" date="2019" name="bioRxiv">
        <title>The Genome of the Zebra Mussel, Dreissena polymorpha: A Resource for Invasive Species Research.</title>
        <authorList>
            <person name="McCartney M.A."/>
            <person name="Auch B."/>
            <person name="Kono T."/>
            <person name="Mallez S."/>
            <person name="Zhang Y."/>
            <person name="Obille A."/>
            <person name="Becker A."/>
            <person name="Abrahante J.E."/>
            <person name="Garbe J."/>
            <person name="Badalamenti J.P."/>
            <person name="Herman A."/>
            <person name="Mangelson H."/>
            <person name="Liachko I."/>
            <person name="Sullivan S."/>
            <person name="Sone E.D."/>
            <person name="Koren S."/>
            <person name="Silverstein K.A.T."/>
            <person name="Beckman K.B."/>
            <person name="Gohl D.M."/>
        </authorList>
    </citation>
    <scope>NUCLEOTIDE SEQUENCE</scope>
    <source>
        <strain evidence="2">Duluth1</strain>
        <tissue evidence="2">Whole animal</tissue>
    </source>
</reference>
<comment type="caution">
    <text evidence="2">The sequence shown here is derived from an EMBL/GenBank/DDBJ whole genome shotgun (WGS) entry which is preliminary data.</text>
</comment>
<dbReference type="Proteomes" id="UP000828390">
    <property type="component" value="Unassembled WGS sequence"/>
</dbReference>
<dbReference type="GO" id="GO:0005886">
    <property type="term" value="C:plasma membrane"/>
    <property type="evidence" value="ECO:0007669"/>
    <property type="project" value="TreeGrafter"/>
</dbReference>
<proteinExistence type="predicted"/>
<dbReference type="SUPFAM" id="SSF56112">
    <property type="entry name" value="Protein kinase-like (PK-like)"/>
    <property type="match status" value="1"/>
</dbReference>
<keyword evidence="3" id="KW-1185">Reference proteome</keyword>
<dbReference type="AlphaFoldDB" id="A0A9D4KB95"/>
<evidence type="ECO:0000313" key="2">
    <source>
        <dbReference type="EMBL" id="KAH3836617.1"/>
    </source>
</evidence>
<dbReference type="PANTHER" id="PTHR24416:SF614">
    <property type="entry name" value="PROTEIN KINASE DOMAIN-CONTAINING PROTEIN"/>
    <property type="match status" value="1"/>
</dbReference>
<dbReference type="InterPro" id="IPR050122">
    <property type="entry name" value="RTK"/>
</dbReference>
<dbReference type="InterPro" id="IPR011009">
    <property type="entry name" value="Kinase-like_dom_sf"/>
</dbReference>
<evidence type="ECO:0000313" key="3">
    <source>
        <dbReference type="Proteomes" id="UP000828390"/>
    </source>
</evidence>
<dbReference type="GO" id="GO:0010976">
    <property type="term" value="P:positive regulation of neuron projection development"/>
    <property type="evidence" value="ECO:0007669"/>
    <property type="project" value="TreeGrafter"/>
</dbReference>
<name>A0A9D4KB95_DREPO</name>
<dbReference type="GO" id="GO:0005030">
    <property type="term" value="F:neurotrophin receptor activity"/>
    <property type="evidence" value="ECO:0007669"/>
    <property type="project" value="TreeGrafter"/>
</dbReference>
<accession>A0A9D4KB95</accession>